<dbReference type="PANTHER" id="PTHR42852:SF13">
    <property type="entry name" value="PROTEIN DIPZ"/>
    <property type="match status" value="1"/>
</dbReference>
<evidence type="ECO:0000313" key="2">
    <source>
        <dbReference type="EMBL" id="GGC46629.1"/>
    </source>
</evidence>
<dbReference type="RefSeq" id="WP_188443581.1">
    <property type="nucleotide sequence ID" value="NZ_BMFD01000010.1"/>
</dbReference>
<evidence type="ECO:0000313" key="3">
    <source>
        <dbReference type="Proteomes" id="UP000635885"/>
    </source>
</evidence>
<dbReference type="InterPro" id="IPR013766">
    <property type="entry name" value="Thioredoxin_domain"/>
</dbReference>
<sequence>MKILVSILTICSFLLFSGNEKEHVNYKEEMNKTFGKNSEIPELLAGEVAVINIWATWCGPCIREIPEMNKIVKEYEGKSVRFLAFSDEPMSTFKAFQKKRPDFEFAYEVSFGNQKAINLLKSLEKQRGGSAIPIHILIDKEGQVVDVFIGASSANIQKIKRFLNEHASAE</sequence>
<proteinExistence type="predicted"/>
<dbReference type="Proteomes" id="UP000635885">
    <property type="component" value="Unassembled WGS sequence"/>
</dbReference>
<dbReference type="Pfam" id="PF08534">
    <property type="entry name" value="Redoxin"/>
    <property type="match status" value="1"/>
</dbReference>
<keyword evidence="3" id="KW-1185">Reference proteome</keyword>
<organism evidence="2 3">
    <name type="scientific">Belliella aquatica</name>
    <dbReference type="NCBI Taxonomy" id="1323734"/>
    <lineage>
        <taxon>Bacteria</taxon>
        <taxon>Pseudomonadati</taxon>
        <taxon>Bacteroidota</taxon>
        <taxon>Cytophagia</taxon>
        <taxon>Cytophagales</taxon>
        <taxon>Cyclobacteriaceae</taxon>
        <taxon>Belliella</taxon>
    </lineage>
</organism>
<dbReference type="InterPro" id="IPR013740">
    <property type="entry name" value="Redoxin"/>
</dbReference>
<dbReference type="SUPFAM" id="SSF52833">
    <property type="entry name" value="Thioredoxin-like"/>
    <property type="match status" value="1"/>
</dbReference>
<feature type="domain" description="Thioredoxin" evidence="1">
    <location>
        <begin position="15"/>
        <end position="168"/>
    </location>
</feature>
<evidence type="ECO:0000259" key="1">
    <source>
        <dbReference type="PROSITE" id="PS51352"/>
    </source>
</evidence>
<reference evidence="3" key="1">
    <citation type="journal article" date="2019" name="Int. J. Syst. Evol. Microbiol.">
        <title>The Global Catalogue of Microorganisms (GCM) 10K type strain sequencing project: providing services to taxonomists for standard genome sequencing and annotation.</title>
        <authorList>
            <consortium name="The Broad Institute Genomics Platform"/>
            <consortium name="The Broad Institute Genome Sequencing Center for Infectious Disease"/>
            <person name="Wu L."/>
            <person name="Ma J."/>
        </authorList>
    </citation>
    <scope>NUCLEOTIDE SEQUENCE [LARGE SCALE GENOMIC DNA]</scope>
    <source>
        <strain evidence="3">CGMCC 1.12479</strain>
    </source>
</reference>
<dbReference type="Gene3D" id="3.40.30.10">
    <property type="entry name" value="Glutaredoxin"/>
    <property type="match status" value="1"/>
</dbReference>
<dbReference type="InterPro" id="IPR050553">
    <property type="entry name" value="Thioredoxin_ResA/DsbE_sf"/>
</dbReference>
<accession>A0ABQ1MXN0</accession>
<comment type="caution">
    <text evidence="2">The sequence shown here is derived from an EMBL/GenBank/DDBJ whole genome shotgun (WGS) entry which is preliminary data.</text>
</comment>
<protein>
    <recommendedName>
        <fullName evidence="1">Thioredoxin domain-containing protein</fullName>
    </recommendedName>
</protein>
<name>A0ABQ1MXN0_9BACT</name>
<dbReference type="InterPro" id="IPR036249">
    <property type="entry name" value="Thioredoxin-like_sf"/>
</dbReference>
<dbReference type="CDD" id="cd02966">
    <property type="entry name" value="TlpA_like_family"/>
    <property type="match status" value="1"/>
</dbReference>
<dbReference type="EMBL" id="BMFD01000010">
    <property type="protein sequence ID" value="GGC46629.1"/>
    <property type="molecule type" value="Genomic_DNA"/>
</dbReference>
<dbReference type="PANTHER" id="PTHR42852">
    <property type="entry name" value="THIOL:DISULFIDE INTERCHANGE PROTEIN DSBE"/>
    <property type="match status" value="1"/>
</dbReference>
<gene>
    <name evidence="2" type="ORF">GCM10010993_26540</name>
</gene>
<dbReference type="PROSITE" id="PS51352">
    <property type="entry name" value="THIOREDOXIN_2"/>
    <property type="match status" value="1"/>
</dbReference>